<accession>A6GFP5</accession>
<name>A6GFP5_9BACT</name>
<dbReference type="Proteomes" id="UP000005801">
    <property type="component" value="Unassembled WGS sequence"/>
</dbReference>
<reference evidence="1 2" key="1">
    <citation type="submission" date="2007-06" db="EMBL/GenBank/DDBJ databases">
        <authorList>
            <person name="Shimkets L."/>
            <person name="Ferriera S."/>
            <person name="Johnson J."/>
            <person name="Kravitz S."/>
            <person name="Beeson K."/>
            <person name="Sutton G."/>
            <person name="Rogers Y.-H."/>
            <person name="Friedman R."/>
            <person name="Frazier M."/>
            <person name="Venter J.C."/>
        </authorList>
    </citation>
    <scope>NUCLEOTIDE SEQUENCE [LARGE SCALE GENOMIC DNA]</scope>
    <source>
        <strain evidence="1 2">SIR-1</strain>
    </source>
</reference>
<keyword evidence="2" id="KW-1185">Reference proteome</keyword>
<evidence type="ECO:0000313" key="2">
    <source>
        <dbReference type="Proteomes" id="UP000005801"/>
    </source>
</evidence>
<proteinExistence type="predicted"/>
<comment type="caution">
    <text evidence="1">The sequence shown here is derived from an EMBL/GenBank/DDBJ whole genome shotgun (WGS) entry which is preliminary data.</text>
</comment>
<gene>
    <name evidence="1" type="ORF">PPSIR1_26001</name>
</gene>
<dbReference type="AlphaFoldDB" id="A6GFP5"/>
<evidence type="ECO:0000313" key="1">
    <source>
        <dbReference type="EMBL" id="EDM75296.1"/>
    </source>
</evidence>
<organism evidence="1 2">
    <name type="scientific">Plesiocystis pacifica SIR-1</name>
    <dbReference type="NCBI Taxonomy" id="391625"/>
    <lineage>
        <taxon>Bacteria</taxon>
        <taxon>Pseudomonadati</taxon>
        <taxon>Myxococcota</taxon>
        <taxon>Polyangia</taxon>
        <taxon>Nannocystales</taxon>
        <taxon>Nannocystaceae</taxon>
        <taxon>Plesiocystis</taxon>
    </lineage>
</organism>
<protein>
    <submittedName>
        <fullName evidence="1">Uncharacterized protein</fullName>
    </submittedName>
</protein>
<sequence>MKSLLAIAIAIATAAPFAPQVEAPEALEDTIVNEADQTCEAEEPTAEEAFDLACLQAGIQCTFQCGSSVKNPVCFNASMADIAPQCL</sequence>
<dbReference type="EMBL" id="ABCS01000096">
    <property type="protein sequence ID" value="EDM75296.1"/>
    <property type="molecule type" value="Genomic_DNA"/>
</dbReference>
<dbReference type="RefSeq" id="WP_006975535.1">
    <property type="nucleotide sequence ID" value="NZ_ABCS01000096.1"/>
</dbReference>